<evidence type="ECO:0000313" key="1">
    <source>
        <dbReference type="EMBL" id="KAB1317570.1"/>
    </source>
</evidence>
<dbReference type="Gene3D" id="3.60.20.40">
    <property type="match status" value="1"/>
</dbReference>
<accession>A0A6A1WYF8</accession>
<name>A0A6A1WYF8_BACOV</name>
<dbReference type="GO" id="GO:0016740">
    <property type="term" value="F:transferase activity"/>
    <property type="evidence" value="ECO:0007669"/>
    <property type="project" value="UniProtKB-KW"/>
</dbReference>
<dbReference type="SUPFAM" id="SSF56235">
    <property type="entry name" value="N-terminal nucleophile aminohydrolases (Ntn hydrolases)"/>
    <property type="match status" value="1"/>
</dbReference>
<evidence type="ECO:0000313" key="2">
    <source>
        <dbReference type="Proteomes" id="UP000375690"/>
    </source>
</evidence>
<keyword evidence="1" id="KW-0808">Transferase</keyword>
<gene>
    <name evidence="1" type="ORF">F3B53_26340</name>
</gene>
<dbReference type="AlphaFoldDB" id="A0A6A1WYF8"/>
<sequence>FQGWFDTFAPNNTWLKPGEMFRCPDMAKTLKEIAATKGESFYRGAIAEKIDAFFKKHNGFLTKEDLAAFKPEWVDPISVNYHGVDVWELPPNGHGITVLMALQILKDMKLGERDCVDTMHKQIEAMKLAMVDTAQYVAEPSYMKVSVDQLLSEKYAAKRRALINDQAIMPEPGEPGCPSTVYFCCADGEGNMVSFIQSNFRGFGSGIVVPGTGISLNDRAENFKFDENHANALAGGKRPYHTIIPGFLTQDGKPLGPFGIMGGWMQPQAHVQVVMNMIDWHLNPQQALDAPRWQWVGGKKVEVEQETPNYIIRQLQRMGHQIIVQPDPYHMGRGQVILRDENGVLCGATEKRTDGQIMSY</sequence>
<dbReference type="Pfam" id="PF01019">
    <property type="entry name" value="G_glu_transpept"/>
    <property type="match status" value="1"/>
</dbReference>
<protein>
    <submittedName>
        <fullName evidence="1">Gamma-glutamyltransferase family protein</fullName>
    </submittedName>
</protein>
<proteinExistence type="predicted"/>
<reference evidence="1 2" key="1">
    <citation type="journal article" date="2019" name="Nat. Med.">
        <title>A library of human gut bacterial isolates paired with longitudinal multiomics data enables mechanistic microbiome research.</title>
        <authorList>
            <person name="Poyet M."/>
            <person name="Groussin M."/>
            <person name="Gibbons S.M."/>
            <person name="Avila-Pacheco J."/>
            <person name="Jiang X."/>
            <person name="Kearney S.M."/>
            <person name="Perrotta A.R."/>
            <person name="Berdy B."/>
            <person name="Zhao S."/>
            <person name="Lieberman T.D."/>
            <person name="Swanson P.K."/>
            <person name="Smith M."/>
            <person name="Roesemann S."/>
            <person name="Alexander J.E."/>
            <person name="Rich S.A."/>
            <person name="Livny J."/>
            <person name="Vlamakis H."/>
            <person name="Clish C."/>
            <person name="Bullock K."/>
            <person name="Deik A."/>
            <person name="Scott J."/>
            <person name="Pierce K.A."/>
            <person name="Xavier R.J."/>
            <person name="Alm E.J."/>
        </authorList>
    </citation>
    <scope>NUCLEOTIDE SEQUENCE [LARGE SCALE GENOMIC DNA]</scope>
    <source>
        <strain evidence="1 2">BIOML-A2</strain>
    </source>
</reference>
<feature type="non-terminal residue" evidence="1">
    <location>
        <position position="1"/>
    </location>
</feature>
<dbReference type="InterPro" id="IPR052896">
    <property type="entry name" value="GGT-like_enzyme"/>
</dbReference>
<dbReference type="InterPro" id="IPR043137">
    <property type="entry name" value="GGT_ssub_C"/>
</dbReference>
<organism evidence="1 2">
    <name type="scientific">Bacteroides ovatus</name>
    <dbReference type="NCBI Taxonomy" id="28116"/>
    <lineage>
        <taxon>Bacteria</taxon>
        <taxon>Pseudomonadati</taxon>
        <taxon>Bacteroidota</taxon>
        <taxon>Bacteroidia</taxon>
        <taxon>Bacteroidales</taxon>
        <taxon>Bacteroidaceae</taxon>
        <taxon>Bacteroides</taxon>
    </lineage>
</organism>
<dbReference type="EMBL" id="VWFC01000082">
    <property type="protein sequence ID" value="KAB1317570.1"/>
    <property type="molecule type" value="Genomic_DNA"/>
</dbReference>
<dbReference type="InterPro" id="IPR029055">
    <property type="entry name" value="Ntn_hydrolases_N"/>
</dbReference>
<dbReference type="InterPro" id="IPR043138">
    <property type="entry name" value="GGT_lsub"/>
</dbReference>
<dbReference type="PANTHER" id="PTHR43881:SF1">
    <property type="entry name" value="GAMMA-GLUTAMYLTRANSPEPTIDASE (AFU_ORTHOLOGUE AFUA_4G13580)"/>
    <property type="match status" value="1"/>
</dbReference>
<comment type="caution">
    <text evidence="1">The sequence shown here is derived from an EMBL/GenBank/DDBJ whole genome shotgun (WGS) entry which is preliminary data.</text>
</comment>
<dbReference type="Proteomes" id="UP000375690">
    <property type="component" value="Unassembled WGS sequence"/>
</dbReference>
<dbReference type="Gene3D" id="1.10.246.130">
    <property type="match status" value="1"/>
</dbReference>
<dbReference type="PRINTS" id="PR01210">
    <property type="entry name" value="GGTRANSPTASE"/>
</dbReference>
<dbReference type="PANTHER" id="PTHR43881">
    <property type="entry name" value="GAMMA-GLUTAMYLTRANSPEPTIDASE (AFU_ORTHOLOGUE AFUA_4G13580)"/>
    <property type="match status" value="1"/>
</dbReference>